<keyword evidence="1" id="KW-0472">Membrane</keyword>
<dbReference type="AlphaFoldDB" id="M0J249"/>
<sequence>MADGDSGRMARLLDGSETIPALGGFKKLLEVVKNDDGTMKLVNLGENSFPLASGVKWTRLGAAIIGSTVAIIATGVSAIVQGAVEAATRYLEAIQSFFFGGTEPIPDAPFLSRPSDGLYQVTVDAGIAAIRGAWSFSLAEFGVLALPISIIVVLATFYVVSAGIDFLKGRYL</sequence>
<dbReference type="Proteomes" id="UP000011534">
    <property type="component" value="Unassembled WGS sequence"/>
</dbReference>
<reference evidence="2 3" key="1">
    <citation type="journal article" date="2014" name="PLoS Genet.">
        <title>Phylogenetically driven sequencing of extremely halophilic archaea reveals strategies for static and dynamic osmo-response.</title>
        <authorList>
            <person name="Becker E.A."/>
            <person name="Seitzer P.M."/>
            <person name="Tritt A."/>
            <person name="Larsen D."/>
            <person name="Krusor M."/>
            <person name="Yao A.I."/>
            <person name="Wu D."/>
            <person name="Madern D."/>
            <person name="Eisen J.A."/>
            <person name="Darling A.E."/>
            <person name="Facciotti M.T."/>
        </authorList>
    </citation>
    <scope>NUCLEOTIDE SEQUENCE [LARGE SCALE GENOMIC DNA]</scope>
    <source>
        <strain evidence="2 3">ATCC 29715</strain>
    </source>
</reference>
<dbReference type="OrthoDB" id="323544at2157"/>
<evidence type="ECO:0000313" key="2">
    <source>
        <dbReference type="EMBL" id="EMA01815.1"/>
    </source>
</evidence>
<organism evidence="2 3">
    <name type="scientific">Haloarcula vallismortis ATCC 29715</name>
    <dbReference type="NCBI Taxonomy" id="662477"/>
    <lineage>
        <taxon>Archaea</taxon>
        <taxon>Methanobacteriati</taxon>
        <taxon>Methanobacteriota</taxon>
        <taxon>Stenosarchaea group</taxon>
        <taxon>Halobacteria</taxon>
        <taxon>Halobacteriales</taxon>
        <taxon>Haloarculaceae</taxon>
        <taxon>Haloarcula</taxon>
    </lineage>
</organism>
<dbReference type="PATRIC" id="fig|662477.6.peg.2999"/>
<keyword evidence="1" id="KW-1133">Transmembrane helix</keyword>
<accession>M0J249</accession>
<proteinExistence type="predicted"/>
<feature type="transmembrane region" description="Helical" evidence="1">
    <location>
        <begin position="60"/>
        <end position="80"/>
    </location>
</feature>
<keyword evidence="3" id="KW-1185">Reference proteome</keyword>
<keyword evidence="1" id="KW-0812">Transmembrane</keyword>
<dbReference type="RefSeq" id="WP_004517851.1">
    <property type="nucleotide sequence ID" value="NZ_AOLQ01000065.1"/>
</dbReference>
<name>M0J249_HALVA</name>
<evidence type="ECO:0000313" key="3">
    <source>
        <dbReference type="Proteomes" id="UP000011534"/>
    </source>
</evidence>
<feature type="transmembrane region" description="Helical" evidence="1">
    <location>
        <begin position="144"/>
        <end position="167"/>
    </location>
</feature>
<gene>
    <name evidence="2" type="ORF">C437_15386</name>
</gene>
<dbReference type="EMBL" id="AOLQ01000065">
    <property type="protein sequence ID" value="EMA01815.1"/>
    <property type="molecule type" value="Genomic_DNA"/>
</dbReference>
<evidence type="ECO:0000256" key="1">
    <source>
        <dbReference type="SAM" id="Phobius"/>
    </source>
</evidence>
<comment type="caution">
    <text evidence="2">The sequence shown here is derived from an EMBL/GenBank/DDBJ whole genome shotgun (WGS) entry which is preliminary data.</text>
</comment>
<protein>
    <submittedName>
        <fullName evidence="2">Uncharacterized protein</fullName>
    </submittedName>
</protein>